<feature type="transmembrane region" description="Helical" evidence="1">
    <location>
        <begin position="340"/>
        <end position="359"/>
    </location>
</feature>
<gene>
    <name evidence="2" type="ORF">VISI1226_19911</name>
</gene>
<dbReference type="EMBL" id="AEVT01000088">
    <property type="protein sequence ID" value="EGA69230.1"/>
    <property type="molecule type" value="Genomic_DNA"/>
</dbReference>
<evidence type="ECO:0008006" key="4">
    <source>
        <dbReference type="Google" id="ProtNLM"/>
    </source>
</evidence>
<dbReference type="AlphaFoldDB" id="E8M9T6"/>
<feature type="transmembrane region" description="Helical" evidence="1">
    <location>
        <begin position="65"/>
        <end position="84"/>
    </location>
</feature>
<dbReference type="eggNOG" id="COG2091">
    <property type="taxonomic scope" value="Bacteria"/>
</dbReference>
<feature type="transmembrane region" description="Helical" evidence="1">
    <location>
        <begin position="118"/>
        <end position="137"/>
    </location>
</feature>
<dbReference type="GeneID" id="95570338"/>
<dbReference type="Proteomes" id="UP000006228">
    <property type="component" value="Unassembled WGS sequence"/>
</dbReference>
<sequence length="528" mass="61256">MGISHQPNSKPNPYQFLLTWLLILLAALHSLLTQTHYFLNADVAFLTQMALYGQSGDLYTQYYEINPPLIVYIYRLFLAPYYWGELSIVSALRFSMVTYLLLITLMCQYYLYKLKLRHATLWVIAIALAFLFVLPAAFLQREHIISAAMIGYFCMLTCRVNHIKTAMSMRVASITLAAFAVCLKPQYIIVLALLEGWLLWRHREIKSLFRAENIIIAIIGISYVGFVYLYHPHYFSLVAPLASETYIAYFEGAESMLIRLGLLLLLLFLPYRYLTQQVTEVHLVQGLYLVAIAALSAFLVGRAGFSYHLLLTFTTLSIVLLAAWFYSLQELIREPKARQVTHCVFFFMMLLFVRHFHFIDIDKINYQDASKTFLSTSNHLPEKLIEYQDYKVIYDALKPHVTSGQNVYMFGARLFPAHPIAMHLGLKWIGHFPVLWALPQTLKATEGKKKNTRLAWISQVVTEDIKLHKPSAILVEENEPLLRYPLEFGFVEHFTQYQVFQNEFEHYQKLGSYPSPDGNWVIYLRQEE</sequence>
<feature type="transmembrane region" description="Helical" evidence="1">
    <location>
        <begin position="144"/>
        <end position="162"/>
    </location>
</feature>
<evidence type="ECO:0000256" key="1">
    <source>
        <dbReference type="SAM" id="Phobius"/>
    </source>
</evidence>
<feature type="transmembrane region" description="Helical" evidence="1">
    <location>
        <begin position="212"/>
        <end position="231"/>
    </location>
</feature>
<evidence type="ECO:0000313" key="2">
    <source>
        <dbReference type="EMBL" id="EGA69230.1"/>
    </source>
</evidence>
<accession>E8M9T6</accession>
<feature type="transmembrane region" description="Helical" evidence="1">
    <location>
        <begin position="246"/>
        <end position="269"/>
    </location>
</feature>
<feature type="transmembrane region" description="Helical" evidence="1">
    <location>
        <begin position="174"/>
        <end position="200"/>
    </location>
</feature>
<evidence type="ECO:0000313" key="3">
    <source>
        <dbReference type="Proteomes" id="UP000006228"/>
    </source>
</evidence>
<proteinExistence type="predicted"/>
<dbReference type="RefSeq" id="WP_008078820.1">
    <property type="nucleotide sequence ID" value="NZ_AEVT01000088.1"/>
</dbReference>
<feature type="transmembrane region" description="Helical" evidence="1">
    <location>
        <begin position="91"/>
        <end position="112"/>
    </location>
</feature>
<name>E8M9T6_PHOS4</name>
<feature type="transmembrane region" description="Helical" evidence="1">
    <location>
        <begin position="281"/>
        <end position="301"/>
    </location>
</feature>
<keyword evidence="1" id="KW-0472">Membrane</keyword>
<protein>
    <recommendedName>
        <fullName evidence="4">Glycosyltransferase RgtA/B/C/D-like domain-containing protein</fullName>
    </recommendedName>
</protein>
<reference evidence="2 3" key="1">
    <citation type="journal article" date="2012" name="Int. J. Syst. Evol. Microbiol.">
        <title>Vibrio caribbeanicus sp. nov., isolated from the marine sponge Scleritoderma cyanea.</title>
        <authorList>
            <person name="Hoffmann M."/>
            <person name="Monday S.R."/>
            <person name="Allard M.W."/>
            <person name="Strain E.A."/>
            <person name="Whittaker P."/>
            <person name="Naum M."/>
            <person name="McCarthy P.J."/>
            <person name="Lopez J.V."/>
            <person name="Fischer M."/>
            <person name="Brown E.W."/>
        </authorList>
    </citation>
    <scope>NUCLEOTIDE SEQUENCE [LARGE SCALE GENOMIC DNA]</scope>
    <source>
        <strain evidence="3">DSMZ 21326</strain>
    </source>
</reference>
<organism evidence="2 3">
    <name type="scientific">Vibrio sinaloensis DSM 21326</name>
    <dbReference type="NCBI Taxonomy" id="945550"/>
    <lineage>
        <taxon>Bacteria</taxon>
        <taxon>Pseudomonadati</taxon>
        <taxon>Pseudomonadota</taxon>
        <taxon>Gammaproteobacteria</taxon>
        <taxon>Vibrionales</taxon>
        <taxon>Vibrionaceae</taxon>
        <taxon>Vibrio</taxon>
        <taxon>Vibrio oreintalis group</taxon>
    </lineage>
</organism>
<comment type="caution">
    <text evidence="2">The sequence shown here is derived from an EMBL/GenBank/DDBJ whole genome shotgun (WGS) entry which is preliminary data.</text>
</comment>
<feature type="transmembrane region" description="Helical" evidence="1">
    <location>
        <begin position="307"/>
        <end position="328"/>
    </location>
</feature>
<keyword evidence="1" id="KW-1133">Transmembrane helix</keyword>
<dbReference type="OrthoDB" id="5875459at2"/>
<keyword evidence="1" id="KW-0812">Transmembrane</keyword>